<accession>A0AA36MKQ8</accession>
<sequence length="113" mass="12627">MILPSSFKSLARQLLAGLFALERRNRLVRLLPRASLLCRAQLCAWKMWPALYSAPPRHGVCFATKLAVRAVRAASGRILQALSHQSQSRGMGLGGQYWRDLHLSYLPACRSPL</sequence>
<gene>
    <name evidence="1" type="ORF">EVOR1521_LOCUS4762</name>
</gene>
<name>A0AA36MKQ8_9DINO</name>
<keyword evidence="2" id="KW-1185">Reference proteome</keyword>
<dbReference type="AlphaFoldDB" id="A0AA36MKQ8"/>
<organism evidence="1 2">
    <name type="scientific">Effrenium voratum</name>
    <dbReference type="NCBI Taxonomy" id="2562239"/>
    <lineage>
        <taxon>Eukaryota</taxon>
        <taxon>Sar</taxon>
        <taxon>Alveolata</taxon>
        <taxon>Dinophyceae</taxon>
        <taxon>Suessiales</taxon>
        <taxon>Symbiodiniaceae</taxon>
        <taxon>Effrenium</taxon>
    </lineage>
</organism>
<comment type="caution">
    <text evidence="1">The sequence shown here is derived from an EMBL/GenBank/DDBJ whole genome shotgun (WGS) entry which is preliminary data.</text>
</comment>
<evidence type="ECO:0000313" key="1">
    <source>
        <dbReference type="EMBL" id="CAJ1375496.1"/>
    </source>
</evidence>
<evidence type="ECO:0000313" key="2">
    <source>
        <dbReference type="Proteomes" id="UP001178507"/>
    </source>
</evidence>
<reference evidence="1" key="1">
    <citation type="submission" date="2023-08" db="EMBL/GenBank/DDBJ databases">
        <authorList>
            <person name="Chen Y."/>
            <person name="Shah S."/>
            <person name="Dougan E. K."/>
            <person name="Thang M."/>
            <person name="Chan C."/>
        </authorList>
    </citation>
    <scope>NUCLEOTIDE SEQUENCE</scope>
</reference>
<proteinExistence type="predicted"/>
<protein>
    <submittedName>
        <fullName evidence="1">Uncharacterized protein</fullName>
    </submittedName>
</protein>
<dbReference type="Proteomes" id="UP001178507">
    <property type="component" value="Unassembled WGS sequence"/>
</dbReference>
<dbReference type="EMBL" id="CAUJNA010000325">
    <property type="protein sequence ID" value="CAJ1375496.1"/>
    <property type="molecule type" value="Genomic_DNA"/>
</dbReference>